<feature type="non-terminal residue" evidence="2">
    <location>
        <position position="1"/>
    </location>
</feature>
<dbReference type="Pfam" id="PF00561">
    <property type="entry name" value="Abhydrolase_1"/>
    <property type="match status" value="1"/>
</dbReference>
<evidence type="ECO:0000313" key="2">
    <source>
        <dbReference type="EMBL" id="SVD14255.1"/>
    </source>
</evidence>
<dbReference type="PRINTS" id="PR00111">
    <property type="entry name" value="ABHYDROLASE"/>
</dbReference>
<name>A0A382SXS3_9ZZZZ</name>
<dbReference type="InterPro" id="IPR000073">
    <property type="entry name" value="AB_hydrolase_1"/>
</dbReference>
<dbReference type="EMBL" id="UINC01132133">
    <property type="protein sequence ID" value="SVD14255.1"/>
    <property type="molecule type" value="Genomic_DNA"/>
</dbReference>
<dbReference type="Gene3D" id="3.40.50.1820">
    <property type="entry name" value="alpha/beta hydrolase"/>
    <property type="match status" value="1"/>
</dbReference>
<accession>A0A382SXS3</accession>
<protein>
    <recommendedName>
        <fullName evidence="1">AB hydrolase-1 domain-containing protein</fullName>
    </recommendedName>
</protein>
<dbReference type="InterPro" id="IPR029058">
    <property type="entry name" value="AB_hydrolase_fold"/>
</dbReference>
<dbReference type="PANTHER" id="PTHR43798">
    <property type="entry name" value="MONOACYLGLYCEROL LIPASE"/>
    <property type="match status" value="1"/>
</dbReference>
<dbReference type="InterPro" id="IPR050266">
    <property type="entry name" value="AB_hydrolase_sf"/>
</dbReference>
<evidence type="ECO:0000259" key="1">
    <source>
        <dbReference type="Pfam" id="PF00561"/>
    </source>
</evidence>
<dbReference type="PANTHER" id="PTHR43798:SF33">
    <property type="entry name" value="HYDROLASE, PUTATIVE (AFU_ORTHOLOGUE AFUA_2G14860)-RELATED"/>
    <property type="match status" value="1"/>
</dbReference>
<dbReference type="AlphaFoldDB" id="A0A382SXS3"/>
<dbReference type="SUPFAM" id="SSF53474">
    <property type="entry name" value="alpha/beta-Hydrolases"/>
    <property type="match status" value="1"/>
</dbReference>
<sequence length="270" mass="30179">RVYAPDFPGFGWADNREEYWSRLGSVGHVDFIQRFADALCLDEFSITGNSMGCASTLNYTLAHPERVKNFILLAGTVGDIVDPASKKRGTMDVRALNRDVFDGTEAGMRRVLEGLVQDTSKIPEDVVKMRTLAANRQRESLAAQWNFADNLQRLPKFRARTSSVNRITQIGIPALYAFGSEDQMVPVQNGYVDEDATPDIQYFYPVGAGHQLQNDRPELFNPLFLEFFRDSKVSWKTAEAAGVSRRRPINPNLIEEPAGGFPAPTPEAYV</sequence>
<dbReference type="GO" id="GO:0016020">
    <property type="term" value="C:membrane"/>
    <property type="evidence" value="ECO:0007669"/>
    <property type="project" value="TreeGrafter"/>
</dbReference>
<gene>
    <name evidence="2" type="ORF">METZ01_LOCUS367109</name>
</gene>
<feature type="domain" description="AB hydrolase-1" evidence="1">
    <location>
        <begin position="1"/>
        <end position="215"/>
    </location>
</feature>
<organism evidence="2">
    <name type="scientific">marine metagenome</name>
    <dbReference type="NCBI Taxonomy" id="408172"/>
    <lineage>
        <taxon>unclassified sequences</taxon>
        <taxon>metagenomes</taxon>
        <taxon>ecological metagenomes</taxon>
    </lineage>
</organism>
<reference evidence="2" key="1">
    <citation type="submission" date="2018-05" db="EMBL/GenBank/DDBJ databases">
        <authorList>
            <person name="Lanie J.A."/>
            <person name="Ng W.-L."/>
            <person name="Kazmierczak K.M."/>
            <person name="Andrzejewski T.M."/>
            <person name="Davidsen T.M."/>
            <person name="Wayne K.J."/>
            <person name="Tettelin H."/>
            <person name="Glass J.I."/>
            <person name="Rusch D."/>
            <person name="Podicherti R."/>
            <person name="Tsui H.-C.T."/>
            <person name="Winkler M.E."/>
        </authorList>
    </citation>
    <scope>NUCLEOTIDE SEQUENCE</scope>
</reference>
<proteinExistence type="predicted"/>